<dbReference type="PROSITE" id="PS50249">
    <property type="entry name" value="MPN"/>
    <property type="match status" value="1"/>
</dbReference>
<dbReference type="Pfam" id="PF20582">
    <property type="entry name" value="UPF0758_N"/>
    <property type="match status" value="1"/>
</dbReference>
<evidence type="ECO:0000256" key="4">
    <source>
        <dbReference type="ARBA" id="ARBA00022833"/>
    </source>
</evidence>
<evidence type="ECO:0000256" key="2">
    <source>
        <dbReference type="ARBA" id="ARBA00022723"/>
    </source>
</evidence>
<keyword evidence="9" id="KW-1185">Reference proteome</keyword>
<keyword evidence="5" id="KW-0482">Metalloprotease</keyword>
<dbReference type="GO" id="GO:0006508">
    <property type="term" value="P:proteolysis"/>
    <property type="evidence" value="ECO:0007669"/>
    <property type="project" value="UniProtKB-KW"/>
</dbReference>
<dbReference type="SUPFAM" id="SSF102712">
    <property type="entry name" value="JAB1/MPN domain"/>
    <property type="match status" value="1"/>
</dbReference>
<evidence type="ECO:0000256" key="3">
    <source>
        <dbReference type="ARBA" id="ARBA00022801"/>
    </source>
</evidence>
<dbReference type="Proteomes" id="UP000294498">
    <property type="component" value="Unassembled WGS sequence"/>
</dbReference>
<evidence type="ECO:0000313" key="9">
    <source>
        <dbReference type="Proteomes" id="UP000294498"/>
    </source>
</evidence>
<dbReference type="GO" id="GO:0008237">
    <property type="term" value="F:metallopeptidase activity"/>
    <property type="evidence" value="ECO:0007669"/>
    <property type="project" value="UniProtKB-KW"/>
</dbReference>
<gene>
    <name evidence="8" type="ORF">EDB95_1618</name>
</gene>
<reference evidence="8 9" key="1">
    <citation type="submission" date="2019-03" db="EMBL/GenBank/DDBJ databases">
        <title>Genomic Encyclopedia of Type Strains, Phase IV (KMG-IV): sequencing the most valuable type-strain genomes for metagenomic binning, comparative biology and taxonomic classification.</title>
        <authorList>
            <person name="Goeker M."/>
        </authorList>
    </citation>
    <scope>NUCLEOTIDE SEQUENCE [LARGE SCALE GENOMIC DNA]</scope>
    <source>
        <strain evidence="8 9">DSM 100059</strain>
    </source>
</reference>
<dbReference type="InterPro" id="IPR001405">
    <property type="entry name" value="UPF0758"/>
</dbReference>
<evidence type="ECO:0000313" key="8">
    <source>
        <dbReference type="EMBL" id="TDX00593.1"/>
    </source>
</evidence>
<dbReference type="InterPro" id="IPR020891">
    <property type="entry name" value="UPF0758_CS"/>
</dbReference>
<dbReference type="GO" id="GO:0046872">
    <property type="term" value="F:metal ion binding"/>
    <property type="evidence" value="ECO:0007669"/>
    <property type="project" value="UniProtKB-KW"/>
</dbReference>
<comment type="caution">
    <text evidence="8">The sequence shown here is derived from an EMBL/GenBank/DDBJ whole genome shotgun (WGS) entry which is preliminary data.</text>
</comment>
<feature type="domain" description="MPN" evidence="7">
    <location>
        <begin position="106"/>
        <end position="228"/>
    </location>
</feature>
<dbReference type="PANTHER" id="PTHR30471:SF3">
    <property type="entry name" value="UPF0758 PROTEIN YEES-RELATED"/>
    <property type="match status" value="1"/>
</dbReference>
<dbReference type="Pfam" id="PF04002">
    <property type="entry name" value="RadC"/>
    <property type="match status" value="1"/>
</dbReference>
<evidence type="ECO:0000256" key="6">
    <source>
        <dbReference type="RuleBase" id="RU003797"/>
    </source>
</evidence>
<accession>A0A4V3GLR8</accession>
<evidence type="ECO:0000256" key="1">
    <source>
        <dbReference type="ARBA" id="ARBA00022670"/>
    </source>
</evidence>
<comment type="similarity">
    <text evidence="6">Belongs to the UPF0758 family.</text>
</comment>
<dbReference type="NCBIfam" id="NF000642">
    <property type="entry name" value="PRK00024.1"/>
    <property type="match status" value="1"/>
</dbReference>
<dbReference type="Gene3D" id="3.40.140.10">
    <property type="entry name" value="Cytidine Deaminase, domain 2"/>
    <property type="match status" value="1"/>
</dbReference>
<dbReference type="CDD" id="cd08071">
    <property type="entry name" value="MPN_DUF2466"/>
    <property type="match status" value="1"/>
</dbReference>
<organism evidence="8 9">
    <name type="scientific">Dinghuibacter silviterrae</name>
    <dbReference type="NCBI Taxonomy" id="1539049"/>
    <lineage>
        <taxon>Bacteria</taxon>
        <taxon>Pseudomonadati</taxon>
        <taxon>Bacteroidota</taxon>
        <taxon>Chitinophagia</taxon>
        <taxon>Chitinophagales</taxon>
        <taxon>Chitinophagaceae</taxon>
        <taxon>Dinghuibacter</taxon>
    </lineage>
</organism>
<dbReference type="PROSITE" id="PS01302">
    <property type="entry name" value="UPF0758"/>
    <property type="match status" value="1"/>
</dbReference>
<evidence type="ECO:0000256" key="5">
    <source>
        <dbReference type="ARBA" id="ARBA00023049"/>
    </source>
</evidence>
<dbReference type="PANTHER" id="PTHR30471">
    <property type="entry name" value="DNA REPAIR PROTEIN RADC"/>
    <property type="match status" value="1"/>
</dbReference>
<evidence type="ECO:0000259" key="7">
    <source>
        <dbReference type="PROSITE" id="PS50249"/>
    </source>
</evidence>
<dbReference type="AlphaFoldDB" id="A0A4V3GLR8"/>
<dbReference type="RefSeq" id="WP_211352060.1">
    <property type="nucleotide sequence ID" value="NZ_SODV01000001.1"/>
</dbReference>
<keyword evidence="3" id="KW-0378">Hydrolase</keyword>
<dbReference type="EMBL" id="SODV01000001">
    <property type="protein sequence ID" value="TDX00593.1"/>
    <property type="molecule type" value="Genomic_DNA"/>
</dbReference>
<keyword evidence="1" id="KW-0645">Protease</keyword>
<dbReference type="InterPro" id="IPR025657">
    <property type="entry name" value="RadC_JAB"/>
</dbReference>
<dbReference type="NCBIfam" id="TIGR00608">
    <property type="entry name" value="radc"/>
    <property type="match status" value="1"/>
</dbReference>
<keyword evidence="4" id="KW-0862">Zinc</keyword>
<name>A0A4V3GLR8_9BACT</name>
<dbReference type="InterPro" id="IPR046778">
    <property type="entry name" value="UPF0758_N"/>
</dbReference>
<keyword evidence="2" id="KW-0479">Metal-binding</keyword>
<protein>
    <submittedName>
        <fullName evidence="8">DNA repair protein RadC</fullName>
    </submittedName>
</protein>
<sequence length="229" mass="25730">MGYLRLKDWPEGDRPREKLVRFGPAFLSDTELLAILIRTGWQGRSALDLARELMELNNLSLHELGKMRLDGFRKIFGERKVYGIVIQAALELGRRRESVGLPLRTKITSSRSVVDYLRPLLKDRFQEEFVGIYLNQAGEVIREEWLSKGGISSTVADIRLIMRVALESGASSFVLCHNHPSGALQPSPADLDFTRRITSASALLDLRLLDHVIVSERGAYSFADHGQLG</sequence>
<dbReference type="InterPro" id="IPR037518">
    <property type="entry name" value="MPN"/>
</dbReference>
<proteinExistence type="inferred from homology"/>